<dbReference type="EMBL" id="ON529852">
    <property type="protein sequence ID" value="USN13895.1"/>
    <property type="molecule type" value="Genomic_DNA"/>
</dbReference>
<sequence>MSKRRRYEVWFRDEPCYLVLREKTVLSMIKVGAHRRNPFVAYSVLPDGVEPRGADDPLAARMRKAALKA</sequence>
<evidence type="ECO:0000313" key="1">
    <source>
        <dbReference type="EMBL" id="USN13895.1"/>
    </source>
</evidence>
<organism evidence="1 2">
    <name type="scientific">Brevundimonas phage vB_BpoS-Kabachok</name>
    <dbReference type="NCBI Taxonomy" id="2948600"/>
    <lineage>
        <taxon>Viruses</taxon>
        <taxon>Duplodnaviria</taxon>
        <taxon>Heunggongvirae</taxon>
        <taxon>Uroviricota</taxon>
        <taxon>Caudoviricetes</taxon>
        <taxon>Jeanschmidtviridae</taxon>
        <taxon>Marchewkavirus</taxon>
        <taxon>Marchewkavirus kabachok</taxon>
    </lineage>
</organism>
<keyword evidence="2" id="KW-1185">Reference proteome</keyword>
<reference evidence="1" key="1">
    <citation type="submission" date="2022-05" db="EMBL/GenBank/DDBJ databases">
        <authorList>
            <person name="Friedrich I."/>
            <person name="Poehlein A."/>
            <person name="Schneider D."/>
            <person name="Hertel R."/>
            <person name="Daniel R."/>
        </authorList>
    </citation>
    <scope>NUCLEOTIDE SEQUENCE</scope>
</reference>
<protein>
    <submittedName>
        <fullName evidence="1">Uncharacterized protein</fullName>
    </submittedName>
</protein>
<proteinExistence type="predicted"/>
<name>A0A9E7MPR6_9CAUD</name>
<evidence type="ECO:0000313" key="2">
    <source>
        <dbReference type="Proteomes" id="UP001056685"/>
    </source>
</evidence>
<accession>A0A9E7MPR6</accession>
<dbReference type="Proteomes" id="UP001056685">
    <property type="component" value="Segment"/>
</dbReference>
<gene>
    <name evidence="1" type="ORF">KABACHOK_00590</name>
</gene>